<evidence type="ECO:0000256" key="6">
    <source>
        <dbReference type="SAM" id="MobiDB-lite"/>
    </source>
</evidence>
<feature type="region of interest" description="Disordered" evidence="6">
    <location>
        <begin position="873"/>
        <end position="910"/>
    </location>
</feature>
<evidence type="ECO:0000259" key="7">
    <source>
        <dbReference type="PROSITE" id="PS50014"/>
    </source>
</evidence>
<dbReference type="PANTHER" id="PTHR13900">
    <property type="entry name" value="TRANSCRIPTION INITIATION FACTOR TFIID"/>
    <property type="match status" value="1"/>
</dbReference>
<evidence type="ECO:0000256" key="4">
    <source>
        <dbReference type="PROSITE-ProRule" id="PRU00035"/>
    </source>
</evidence>
<dbReference type="GO" id="GO:0004674">
    <property type="term" value="F:protein serine/threonine kinase activity"/>
    <property type="evidence" value="ECO:0007669"/>
    <property type="project" value="UniProtKB-EC"/>
</dbReference>
<keyword evidence="3" id="KW-0539">Nucleus</keyword>
<feature type="compositionally biased region" description="Polar residues" evidence="6">
    <location>
        <begin position="1333"/>
        <end position="1342"/>
    </location>
</feature>
<comment type="caution">
    <text evidence="8">The sequence shown here is derived from an EMBL/GenBank/DDBJ whole genome shotgun (WGS) entry which is preliminary data.</text>
</comment>
<dbReference type="Proteomes" id="UP001281761">
    <property type="component" value="Unassembled WGS sequence"/>
</dbReference>
<dbReference type="InterPro" id="IPR001487">
    <property type="entry name" value="Bromodomain"/>
</dbReference>
<feature type="region of interest" description="Disordered" evidence="6">
    <location>
        <begin position="1318"/>
        <end position="1342"/>
    </location>
</feature>
<dbReference type="InterPro" id="IPR022591">
    <property type="entry name" value="TAF1_HAT_dom"/>
</dbReference>
<evidence type="ECO:0000256" key="2">
    <source>
        <dbReference type="ARBA" id="ARBA00023117"/>
    </source>
</evidence>
<evidence type="ECO:0000313" key="9">
    <source>
        <dbReference type="Proteomes" id="UP001281761"/>
    </source>
</evidence>
<evidence type="ECO:0000256" key="1">
    <source>
        <dbReference type="ARBA" id="ARBA00004123"/>
    </source>
</evidence>
<evidence type="ECO:0000256" key="3">
    <source>
        <dbReference type="ARBA" id="ARBA00023242"/>
    </source>
</evidence>
<name>A0ABQ9XCK5_9EUKA</name>
<dbReference type="PROSITE" id="PS50014">
    <property type="entry name" value="BROMODOMAIN_2"/>
    <property type="match status" value="1"/>
</dbReference>
<dbReference type="Pfam" id="PF00439">
    <property type="entry name" value="Bromodomain"/>
    <property type="match status" value="1"/>
</dbReference>
<feature type="compositionally biased region" description="Polar residues" evidence="6">
    <location>
        <begin position="878"/>
        <end position="889"/>
    </location>
</feature>
<dbReference type="Pfam" id="PF12157">
    <property type="entry name" value="DUF3591"/>
    <property type="match status" value="1"/>
</dbReference>
<sequence>MLPNVQSQDIIPVKSGVNLFKITRQEVHELNRILGDDILLHDDIPSFVISHQKSIDQKHTLPQIPIDPSKPLPFIKLFSPSIPHILAKEIHDKREHEWTLSWKRIGFERATPSLHLVAQQISNQRASQLSQSVPLSINLNDILVHVVPQSPFIVPTPPPLKQTHQTPHFRQASPKHTKQSIRHLFHRHNVNMFSIKPLLIHFLPPTGITLFSPPIISQSHHCGLATELQTCEARHRTSQPGPSLSNTFSVTSDHEDEEMTRHAVQTSPQSPALSPTPELHQFQKHSITHPPPTLSLRTLPLFWTPQILHSFHRPTFQSDFFTKLLHIHPLFAHPSPLLLSIRRQERRRFYSIGKQTHKKKGEFDTTRYKPRHPRLQHTSVDSLLDLSIDSEIRQNPNAFVSNISDFSGVDGRVVLFEFVEEHPLLLSSVGMMSSLVRIVPHPPRDLSPSEAEFCEFGDETHHSNFVHPILPHSVFPSQTFFLENNLFTAPAAPHALSRSDFLVVSSTVESNVLHFNIREIDAIFTVGQVQPHKVVPTPNSRALHVTSSNRLAVAVVNTLKEQQTTNPNTVPSISTISLRKQFTQPQLDLIRPHLNRFCIKTSVAFSPYSLKPTVLLPDDQAMQTSCSPESFVAVGHSLHTIARFDEIKATMIKALALLPSQLVLRSFSRTIRRFQRTVPWEQTAVFQNFVNSNSILETNTPSAPIGPKMSLAFERMRKDTIRRVKAEISEKTGERRGEELQQAVVGLQNYARSLIVRNQLSFIRSEWKHVPTITRRWKEYELSKELYEMIVKEDAIDEIIQNMQNRAKERSTRDQIVLSGMAMQLESAYEEVKEIERQNEILRKDTESQQLLLNIPNPYTTQQPILSLPAKREPAQHTLPTPQRANTPPETFGTFGESSVSLSENEGSDGDDWSFDESILQPVNLSDSVPLPTFPLRGHVVFSSNPSSNSPPSVPLSSAQCVVRVTVSTALPDGSTLVQVSFIDDPSVVQAMHSFCAIDAQMPTGRILDSKWANLGTEEEERLAQLTARRERVQSCLRSVRVRLNRRMRELEKQANEETRAELERVRQEELERAWNEEKIGRKKERVMSVSERAAMLKLNDLKLQQLQSDATRYEKQVSILKSREVAILNPSTTQSQLLLPDEPILSPPPINGRPVLYSDSEPDMNKITHSLIEEGKMRVTRMDDDIFGESFSPQKNRNQKAARRELFIQRMKKSRLELVPLPNRKKKKDRSRLTSPSKRRQTEFKFTLASGQAMPAKLPPKPETDTVLSLFQRRRGEWRKVWEETEKRKTVEQLELLSTLPIRNETPLTQLLTQIGKGTTEDEHSQPAAQPASDSDSNSSEIVELEVVKERARRKANPQVELSSLLDQLCSRLLNSPHCEYFQILPSRSVLPGFSNIVPVSIDVGRIRENVRKNRYSSRQAFLQDLYLLCYHVHAYSRSVEVHPTLTLSADLLVEMAEYEFFRKEEEYLRLENLIS</sequence>
<keyword evidence="8" id="KW-0808">Transferase</keyword>
<accession>A0ABQ9XCK5</accession>
<proteinExistence type="predicted"/>
<dbReference type="SMART" id="SM00297">
    <property type="entry name" value="BROMO"/>
    <property type="match status" value="1"/>
</dbReference>
<evidence type="ECO:0000313" key="8">
    <source>
        <dbReference type="EMBL" id="KAK2949666.1"/>
    </source>
</evidence>
<feature type="domain" description="Bromo" evidence="7">
    <location>
        <begin position="1375"/>
        <end position="1438"/>
    </location>
</feature>
<dbReference type="PANTHER" id="PTHR13900:SF0">
    <property type="entry name" value="TRANSCRIPTION INITIATION FACTOR TFIID SUBUNIT 1"/>
    <property type="match status" value="1"/>
</dbReference>
<dbReference type="Gene3D" id="1.20.920.10">
    <property type="entry name" value="Bromodomain-like"/>
    <property type="match status" value="1"/>
</dbReference>
<keyword evidence="2 4" id="KW-0103">Bromodomain</keyword>
<feature type="coiled-coil region" evidence="5">
    <location>
        <begin position="1041"/>
        <end position="1073"/>
    </location>
</feature>
<dbReference type="EMBL" id="JARBJD010000152">
    <property type="protein sequence ID" value="KAK2949666.1"/>
    <property type="molecule type" value="Genomic_DNA"/>
</dbReference>
<reference evidence="8 9" key="1">
    <citation type="journal article" date="2022" name="bioRxiv">
        <title>Genomics of Preaxostyla Flagellates Illuminates Evolutionary Transitions and the Path Towards Mitochondrial Loss.</title>
        <authorList>
            <person name="Novak L.V.F."/>
            <person name="Treitli S.C."/>
            <person name="Pyrih J."/>
            <person name="Halakuc P."/>
            <person name="Pipaliya S.V."/>
            <person name="Vacek V."/>
            <person name="Brzon O."/>
            <person name="Soukal P."/>
            <person name="Eme L."/>
            <person name="Dacks J.B."/>
            <person name="Karnkowska A."/>
            <person name="Elias M."/>
            <person name="Hampl V."/>
        </authorList>
    </citation>
    <scope>NUCLEOTIDE SEQUENCE [LARGE SCALE GENOMIC DNA]</scope>
    <source>
        <strain evidence="8">NAU3</strain>
        <tissue evidence="8">Gut</tissue>
    </source>
</reference>
<dbReference type="EC" id="2.7.11.1" evidence="8"/>
<protein>
    <submittedName>
        <fullName evidence="8">Transcription initiation factor TFIID subunit 1</fullName>
        <ecNumber evidence="8">2.7.11.1</ecNumber>
    </submittedName>
</protein>
<gene>
    <name evidence="8" type="ORF">BLNAU_15417</name>
</gene>
<keyword evidence="9" id="KW-1185">Reference proteome</keyword>
<feature type="coiled-coil region" evidence="5">
    <location>
        <begin position="818"/>
        <end position="845"/>
    </location>
</feature>
<organism evidence="8 9">
    <name type="scientific">Blattamonas nauphoetae</name>
    <dbReference type="NCBI Taxonomy" id="2049346"/>
    <lineage>
        <taxon>Eukaryota</taxon>
        <taxon>Metamonada</taxon>
        <taxon>Preaxostyla</taxon>
        <taxon>Oxymonadida</taxon>
        <taxon>Blattamonas</taxon>
    </lineage>
</organism>
<evidence type="ECO:0000256" key="5">
    <source>
        <dbReference type="SAM" id="Coils"/>
    </source>
</evidence>
<comment type="subcellular location">
    <subcellularLocation>
        <location evidence="1">Nucleus</location>
    </subcellularLocation>
</comment>
<feature type="region of interest" description="Disordered" evidence="6">
    <location>
        <begin position="1221"/>
        <end position="1243"/>
    </location>
</feature>
<keyword evidence="5" id="KW-0175">Coiled coil</keyword>
<feature type="compositionally biased region" description="Polar residues" evidence="6">
    <location>
        <begin position="896"/>
        <end position="905"/>
    </location>
</feature>
<dbReference type="SUPFAM" id="SSF47370">
    <property type="entry name" value="Bromodomain"/>
    <property type="match status" value="1"/>
</dbReference>
<dbReference type="InterPro" id="IPR040240">
    <property type="entry name" value="TAF1"/>
</dbReference>
<dbReference type="InterPro" id="IPR036427">
    <property type="entry name" value="Bromodomain-like_sf"/>
</dbReference>